<proteinExistence type="predicted"/>
<sequence>MAKTIEEINEKIKSRKVVVLNAEEIIDYVKEKGIKKAAKEVDVVTTATFGPMCSSGAFINFGHPDPPIKMTKVWLNDVPAYTGIAAVDVYIGAAELSETEGMNYGGAYVIEDLILGKSVKLRATAYGTDCYPRREIETYITRDTINQAYLFNPRNAYQNYAVATNSSNRTIYTYMGKLLPNFGNATYCSAGQLSPLLNDPYYRTIGIGTRIFFGGSQGYVSWYGTQHNPGKERLPNGTPCGPAGSLALIGNLKEMSPQYLKACTFHLYGVTIFMGIGIPIPVIDEEMVEFVKIKDEDIYTEIFDYSVQRRNKPSYGKVNYKQLRSGKIKINDKFVQTGSISSYSRALEISNTLKKEIENGKFYLTASVAPLPLEEKYSSLDILSKEEL</sequence>
<organism evidence="2">
    <name type="scientific">marine sediment metagenome</name>
    <dbReference type="NCBI Taxonomy" id="412755"/>
    <lineage>
        <taxon>unclassified sequences</taxon>
        <taxon>metagenomes</taxon>
        <taxon>ecological metagenomes</taxon>
    </lineage>
</organism>
<gene>
    <name evidence="2" type="ORF">S01H4_02489</name>
</gene>
<name>X1BMS4_9ZZZZ</name>
<evidence type="ECO:0000313" key="2">
    <source>
        <dbReference type="EMBL" id="GAG73416.1"/>
    </source>
</evidence>
<dbReference type="EMBL" id="BART01000544">
    <property type="protein sequence ID" value="GAG73416.1"/>
    <property type="molecule type" value="Genomic_DNA"/>
</dbReference>
<dbReference type="InterPro" id="IPR002708">
    <property type="entry name" value="HcyBio"/>
</dbReference>
<protein>
    <recommendedName>
        <fullName evidence="1">Homocysteine biosynthesis enzyme sulfur-incorporation domain-containing protein</fullName>
    </recommendedName>
</protein>
<comment type="caution">
    <text evidence="2">The sequence shown here is derived from an EMBL/GenBank/DDBJ whole genome shotgun (WGS) entry which is preliminary data.</text>
</comment>
<reference evidence="2" key="1">
    <citation type="journal article" date="2014" name="Front. Microbiol.">
        <title>High frequency of phylogenetically diverse reductive dehalogenase-homologous genes in deep subseafloor sedimentary metagenomes.</title>
        <authorList>
            <person name="Kawai M."/>
            <person name="Futagami T."/>
            <person name="Toyoda A."/>
            <person name="Takaki Y."/>
            <person name="Nishi S."/>
            <person name="Hori S."/>
            <person name="Arai W."/>
            <person name="Tsubouchi T."/>
            <person name="Morono Y."/>
            <person name="Uchiyama I."/>
            <person name="Ito T."/>
            <person name="Fujiyama A."/>
            <person name="Inagaki F."/>
            <person name="Takami H."/>
        </authorList>
    </citation>
    <scope>NUCLEOTIDE SEQUENCE</scope>
    <source>
        <strain evidence="2">Expedition CK06-06</strain>
    </source>
</reference>
<evidence type="ECO:0000259" key="1">
    <source>
        <dbReference type="Pfam" id="PF01837"/>
    </source>
</evidence>
<dbReference type="AlphaFoldDB" id="X1BMS4"/>
<accession>X1BMS4</accession>
<feature type="domain" description="Homocysteine biosynthesis enzyme sulfur-incorporation" evidence="1">
    <location>
        <begin position="17"/>
        <end position="364"/>
    </location>
</feature>
<dbReference type="Pfam" id="PF01837">
    <property type="entry name" value="HcyBio"/>
    <property type="match status" value="1"/>
</dbReference>